<sequence>MNIHIDAIGHGPDLVMLHGWGLDSRVFEPLVDRLARRHRLHLVDLPGYGHSRDVDTPPSMADLTDDLAKLIPSGAAWLGWSLGAQIALLVAQRSPAHIGRLILVAGTPCFVARAGWPAAMTPEVFGEFADGLQKDWRGTLTRFIGLLAADPRSDRDMLRSLRDRLISRAEPSPVALASGLESLRDNDLRLSLPALRTETLLIQGDRDRLVPPAAATAVSSLLPAARVVMIPGAGHAPFLSHPDAFLAHLESFLVEAA</sequence>
<evidence type="ECO:0000256" key="2">
    <source>
        <dbReference type="ARBA" id="ARBA00022490"/>
    </source>
</evidence>
<feature type="binding site" evidence="5">
    <location>
        <begin position="81"/>
        <end position="82"/>
    </location>
    <ligand>
        <name>substrate</name>
    </ligand>
</feature>
<proteinExistence type="inferred from homology"/>
<feature type="active site" evidence="5">
    <location>
        <position position="235"/>
    </location>
</feature>
<comment type="caution">
    <text evidence="7">The sequence shown here is derived from an EMBL/GenBank/DDBJ whole genome shotgun (WGS) entry which is preliminary data.</text>
</comment>
<dbReference type="SUPFAM" id="SSF53474">
    <property type="entry name" value="alpha/beta-Hydrolases"/>
    <property type="match status" value="1"/>
</dbReference>
<dbReference type="HAMAP" id="MF_01260">
    <property type="entry name" value="Carboxylester"/>
    <property type="match status" value="1"/>
</dbReference>
<name>A0A1F6T718_9PROT</name>
<evidence type="ECO:0000256" key="3">
    <source>
        <dbReference type="ARBA" id="ARBA00022756"/>
    </source>
</evidence>
<dbReference type="EMBL" id="MFSQ01000046">
    <property type="protein sequence ID" value="OGI40924.1"/>
    <property type="molecule type" value="Genomic_DNA"/>
</dbReference>
<gene>
    <name evidence="5" type="primary">bioH</name>
    <name evidence="7" type="ORF">A2140_00265</name>
</gene>
<dbReference type="EC" id="3.1.1.85" evidence="5"/>
<dbReference type="InterPro" id="IPR050228">
    <property type="entry name" value="Carboxylesterase_BioH"/>
</dbReference>
<dbReference type="InterPro" id="IPR010076">
    <property type="entry name" value="BioH"/>
</dbReference>
<dbReference type="PANTHER" id="PTHR43194:SF5">
    <property type="entry name" value="PIMELOYL-[ACYL-CARRIER PROTEIN] METHYL ESTER ESTERASE"/>
    <property type="match status" value="1"/>
</dbReference>
<dbReference type="PANTHER" id="PTHR43194">
    <property type="entry name" value="HYDROLASE ALPHA/BETA FOLD FAMILY"/>
    <property type="match status" value="1"/>
</dbReference>
<feature type="domain" description="AB hydrolase-1" evidence="6">
    <location>
        <begin position="14"/>
        <end position="247"/>
    </location>
</feature>
<comment type="pathway">
    <text evidence="5">Cofactor biosynthesis; biotin biosynthesis.</text>
</comment>
<dbReference type="Pfam" id="PF12697">
    <property type="entry name" value="Abhydrolase_6"/>
    <property type="match status" value="1"/>
</dbReference>
<evidence type="ECO:0000313" key="8">
    <source>
        <dbReference type="Proteomes" id="UP000178379"/>
    </source>
</evidence>
<evidence type="ECO:0000256" key="5">
    <source>
        <dbReference type="HAMAP-Rule" id="MF_01260"/>
    </source>
</evidence>
<keyword evidence="2 5" id="KW-0963">Cytoplasm</keyword>
<comment type="caution">
    <text evidence="5">Lacks conserved residue(s) required for the propagation of feature annotation.</text>
</comment>
<dbReference type="UniPathway" id="UPA00078"/>
<comment type="function">
    <text evidence="5">The physiological role of BioH is to remove the methyl group introduced by BioC when the pimeloyl moiety is complete. It allows to synthesize pimeloyl-ACP via the fatty acid synthetic pathway through the hydrolysis of the ester bonds of pimeloyl-ACP esters.</text>
</comment>
<feature type="binding site" evidence="5">
    <location>
        <position position="235"/>
    </location>
    <ligand>
        <name>substrate</name>
    </ligand>
</feature>
<evidence type="ECO:0000256" key="1">
    <source>
        <dbReference type="ARBA" id="ARBA00022487"/>
    </source>
</evidence>
<dbReference type="InterPro" id="IPR029058">
    <property type="entry name" value="AB_hydrolase_fold"/>
</dbReference>
<organism evidence="7 8">
    <name type="scientific">Candidatus Muproteobacteria bacterium RBG_16_62_13</name>
    <dbReference type="NCBI Taxonomy" id="1817756"/>
    <lineage>
        <taxon>Bacteria</taxon>
        <taxon>Pseudomonadati</taxon>
        <taxon>Pseudomonadota</taxon>
        <taxon>Candidatus Muproteobacteria</taxon>
    </lineage>
</organism>
<dbReference type="GO" id="GO:0090499">
    <property type="term" value="F:pimelyl-[acyl-carrier protein] methyl ester esterase activity"/>
    <property type="evidence" value="ECO:0007669"/>
    <property type="project" value="UniProtKB-EC"/>
</dbReference>
<keyword evidence="3 5" id="KW-0093">Biotin biosynthesis</keyword>
<evidence type="ECO:0000256" key="4">
    <source>
        <dbReference type="ARBA" id="ARBA00022801"/>
    </source>
</evidence>
<dbReference type="GO" id="GO:0005737">
    <property type="term" value="C:cytoplasm"/>
    <property type="evidence" value="ECO:0007669"/>
    <property type="project" value="UniProtKB-SubCell"/>
</dbReference>
<reference evidence="7 8" key="1">
    <citation type="journal article" date="2016" name="Nat. Commun.">
        <title>Thousands of microbial genomes shed light on interconnected biogeochemical processes in an aquifer system.</title>
        <authorList>
            <person name="Anantharaman K."/>
            <person name="Brown C.T."/>
            <person name="Hug L.A."/>
            <person name="Sharon I."/>
            <person name="Castelle C.J."/>
            <person name="Probst A.J."/>
            <person name="Thomas B.C."/>
            <person name="Singh A."/>
            <person name="Wilkins M.J."/>
            <person name="Karaoz U."/>
            <person name="Brodie E.L."/>
            <person name="Williams K.H."/>
            <person name="Hubbard S.S."/>
            <person name="Banfield J.F."/>
        </authorList>
    </citation>
    <scope>NUCLEOTIDE SEQUENCE [LARGE SCALE GENOMIC DNA]</scope>
</reference>
<dbReference type="Gene3D" id="3.40.50.1820">
    <property type="entry name" value="alpha/beta hydrolase"/>
    <property type="match status" value="1"/>
</dbReference>
<feature type="binding site" evidence="5">
    <location>
        <position position="20"/>
    </location>
    <ligand>
        <name>substrate</name>
    </ligand>
</feature>
<dbReference type="InterPro" id="IPR000073">
    <property type="entry name" value="AB_hydrolase_1"/>
</dbReference>
<comment type="similarity">
    <text evidence="5">Belongs to the AB hydrolase superfamily. Carboxylesterase BioH family.</text>
</comment>
<comment type="subunit">
    <text evidence="5">Monomer.</text>
</comment>
<dbReference type="GO" id="GO:0009102">
    <property type="term" value="P:biotin biosynthetic process"/>
    <property type="evidence" value="ECO:0007669"/>
    <property type="project" value="UniProtKB-UniRule"/>
</dbReference>
<dbReference type="Proteomes" id="UP000178379">
    <property type="component" value="Unassembled WGS sequence"/>
</dbReference>
<dbReference type="NCBIfam" id="TIGR01738">
    <property type="entry name" value="bioH"/>
    <property type="match status" value="1"/>
</dbReference>
<feature type="active site" evidence="5">
    <location>
        <position position="207"/>
    </location>
</feature>
<dbReference type="AlphaFoldDB" id="A0A1F6T718"/>
<feature type="active site" description="Nucleophile" evidence="5">
    <location>
        <position position="81"/>
    </location>
</feature>
<comment type="catalytic activity">
    <reaction evidence="5">
        <text>6-carboxyhexanoyl-[ACP] methyl ester + H2O = 6-carboxyhexanoyl-[ACP] + methanol + H(+)</text>
        <dbReference type="Rhea" id="RHEA:42700"/>
        <dbReference type="Rhea" id="RHEA-COMP:9955"/>
        <dbReference type="Rhea" id="RHEA-COMP:10186"/>
        <dbReference type="ChEBI" id="CHEBI:15377"/>
        <dbReference type="ChEBI" id="CHEBI:15378"/>
        <dbReference type="ChEBI" id="CHEBI:17790"/>
        <dbReference type="ChEBI" id="CHEBI:78846"/>
        <dbReference type="ChEBI" id="CHEBI:82735"/>
        <dbReference type="EC" id="3.1.1.85"/>
    </reaction>
</comment>
<keyword evidence="4 5" id="KW-0378">Hydrolase</keyword>
<evidence type="ECO:0000313" key="7">
    <source>
        <dbReference type="EMBL" id="OGI40924.1"/>
    </source>
</evidence>
<evidence type="ECO:0000259" key="6">
    <source>
        <dbReference type="Pfam" id="PF12697"/>
    </source>
</evidence>
<dbReference type="PRINTS" id="PR00111">
    <property type="entry name" value="ABHYDROLASE"/>
</dbReference>
<protein>
    <recommendedName>
        <fullName evidence="5">Pimeloyl-[acyl-carrier protein] methyl ester esterase</fullName>
        <ecNumber evidence="5">3.1.1.85</ecNumber>
    </recommendedName>
    <alternativeName>
        <fullName evidence="5">Biotin synthesis protein BioH</fullName>
    </alternativeName>
    <alternativeName>
        <fullName evidence="5">Carboxylesterase BioH</fullName>
    </alternativeName>
</protein>
<accession>A0A1F6T718</accession>
<keyword evidence="1 5" id="KW-0719">Serine esterase</keyword>
<dbReference type="STRING" id="1817756.A2140_00265"/>
<comment type="subcellular location">
    <subcellularLocation>
        <location evidence="5">Cytoplasm</location>
    </subcellularLocation>
</comment>